<organism evidence="2 3">
    <name type="scientific">Cedecea lapagei</name>
    <dbReference type="NCBI Taxonomy" id="158823"/>
    <lineage>
        <taxon>Bacteria</taxon>
        <taxon>Pseudomonadati</taxon>
        <taxon>Pseudomonadota</taxon>
        <taxon>Gammaproteobacteria</taxon>
        <taxon>Enterobacterales</taxon>
        <taxon>Enterobacteriaceae</taxon>
        <taxon>Cedecea</taxon>
    </lineage>
</organism>
<protein>
    <submittedName>
        <fullName evidence="2">Uncharacterized protein</fullName>
    </submittedName>
</protein>
<evidence type="ECO:0000313" key="2">
    <source>
        <dbReference type="EMBL" id="VEC02024.1"/>
    </source>
</evidence>
<feature type="compositionally biased region" description="Basic and acidic residues" evidence="1">
    <location>
        <begin position="83"/>
        <end position="101"/>
    </location>
</feature>
<keyword evidence="3" id="KW-1185">Reference proteome</keyword>
<dbReference type="RefSeq" id="WP_197718531.1">
    <property type="nucleotide sequence ID" value="NZ_LR134201.1"/>
</dbReference>
<dbReference type="Proteomes" id="UP000274122">
    <property type="component" value="Chromosome"/>
</dbReference>
<name>A0A447V8N2_9ENTR</name>
<accession>A0A447V8N2</accession>
<evidence type="ECO:0000313" key="3">
    <source>
        <dbReference type="Proteomes" id="UP000274122"/>
    </source>
</evidence>
<sequence>MDRKQRLKVRQAHYLRAFEAFNHWAAYGYRHDQRPPHNPLPDCVADMRCEATTRAGTPCKRKDIYSNGRCKYHGGMSTGAKTPEGKARQLEGYRRWQERRKQATSTG</sequence>
<feature type="region of interest" description="Disordered" evidence="1">
    <location>
        <begin position="72"/>
        <end position="107"/>
    </location>
</feature>
<dbReference type="KEGG" id="clap:NCTC11466_04566"/>
<gene>
    <name evidence="2" type="ORF">NCTC11466_04566</name>
</gene>
<evidence type="ECO:0000256" key="1">
    <source>
        <dbReference type="SAM" id="MobiDB-lite"/>
    </source>
</evidence>
<dbReference type="AlphaFoldDB" id="A0A447V8N2"/>
<dbReference type="InterPro" id="IPR047675">
    <property type="entry name" value="Putative_zinc-bd"/>
</dbReference>
<dbReference type="EMBL" id="LR134201">
    <property type="protein sequence ID" value="VEC02024.1"/>
    <property type="molecule type" value="Genomic_DNA"/>
</dbReference>
<reference evidence="2 3" key="1">
    <citation type="submission" date="2018-12" db="EMBL/GenBank/DDBJ databases">
        <authorList>
            <consortium name="Pathogen Informatics"/>
        </authorList>
    </citation>
    <scope>NUCLEOTIDE SEQUENCE [LARGE SCALE GENOMIC DNA]</scope>
    <source>
        <strain evidence="2 3">NCTC11466</strain>
    </source>
</reference>
<proteinExistence type="predicted"/>
<dbReference type="NCBIfam" id="NF041373">
    <property type="entry name" value="HGG_STG"/>
    <property type="match status" value="1"/>
</dbReference>